<dbReference type="Gene3D" id="1.10.1660.10">
    <property type="match status" value="1"/>
</dbReference>
<dbReference type="SMART" id="SM00422">
    <property type="entry name" value="HTH_MERR"/>
    <property type="match status" value="1"/>
</dbReference>
<proteinExistence type="predicted"/>
<keyword evidence="2" id="KW-1133">Transmembrane helix</keyword>
<dbReference type="EMBL" id="VSSQ01023022">
    <property type="protein sequence ID" value="MPM69702.1"/>
    <property type="molecule type" value="Genomic_DNA"/>
</dbReference>
<feature type="domain" description="HTH merR-type" evidence="3">
    <location>
        <begin position="4"/>
        <end position="73"/>
    </location>
</feature>
<keyword evidence="1" id="KW-0238">DNA-binding</keyword>
<dbReference type="PANTHER" id="PTHR30204">
    <property type="entry name" value="REDOX-CYCLING DRUG-SENSING TRANSCRIPTIONAL ACTIVATOR SOXR"/>
    <property type="match status" value="1"/>
</dbReference>
<organism evidence="4">
    <name type="scientific">bioreactor metagenome</name>
    <dbReference type="NCBI Taxonomy" id="1076179"/>
    <lineage>
        <taxon>unclassified sequences</taxon>
        <taxon>metagenomes</taxon>
        <taxon>ecological metagenomes</taxon>
    </lineage>
</organism>
<evidence type="ECO:0000313" key="4">
    <source>
        <dbReference type="EMBL" id="MPM69702.1"/>
    </source>
</evidence>
<dbReference type="GO" id="GO:0003677">
    <property type="term" value="F:DNA binding"/>
    <property type="evidence" value="ECO:0007669"/>
    <property type="project" value="UniProtKB-KW"/>
</dbReference>
<protein>
    <recommendedName>
        <fullName evidence="3">HTH merR-type domain-containing protein</fullName>
    </recommendedName>
</protein>
<keyword evidence="2" id="KW-0472">Membrane</keyword>
<dbReference type="SUPFAM" id="SSF46955">
    <property type="entry name" value="Putative DNA-binding domain"/>
    <property type="match status" value="1"/>
</dbReference>
<feature type="transmembrane region" description="Helical" evidence="2">
    <location>
        <begin position="141"/>
        <end position="161"/>
    </location>
</feature>
<dbReference type="PROSITE" id="PS50937">
    <property type="entry name" value="HTH_MERR_2"/>
    <property type="match status" value="1"/>
</dbReference>
<sequence length="239" mass="27192">MKETFSTGDIAKLCNVSVRTVQYYDKEGILSPSELSEGGRRIYSEEDLKKFRCICLYKALGFSLGEIKEVINSENSYSLLEKIIENQLTKIDKEILTLERTRKQLSVISEEVRETGKVKVGSIEEMDALVSKKNLHKKTDVMTYIFLGCYLLLLFTGFPAAISIGGIIPFIMAAITIILLFGLIYYHSKVNSYVCPKCESKFSISFWRDMFSLNGGKSGKYLKCPNCKHKGWFKETYVD</sequence>
<keyword evidence="2" id="KW-0812">Transmembrane</keyword>
<dbReference type="InterPro" id="IPR047057">
    <property type="entry name" value="MerR_fam"/>
</dbReference>
<evidence type="ECO:0000256" key="1">
    <source>
        <dbReference type="ARBA" id="ARBA00023125"/>
    </source>
</evidence>
<dbReference type="PRINTS" id="PR00040">
    <property type="entry name" value="HTHMERR"/>
</dbReference>
<dbReference type="InterPro" id="IPR009061">
    <property type="entry name" value="DNA-bd_dom_put_sf"/>
</dbReference>
<dbReference type="GO" id="GO:0003700">
    <property type="term" value="F:DNA-binding transcription factor activity"/>
    <property type="evidence" value="ECO:0007669"/>
    <property type="project" value="InterPro"/>
</dbReference>
<dbReference type="CDD" id="cd01106">
    <property type="entry name" value="HTH_TipAL-Mta"/>
    <property type="match status" value="1"/>
</dbReference>
<dbReference type="PANTHER" id="PTHR30204:SF96">
    <property type="entry name" value="CHROMOSOME-ANCHORING PROTEIN RACA"/>
    <property type="match status" value="1"/>
</dbReference>
<reference evidence="4" key="1">
    <citation type="submission" date="2019-08" db="EMBL/GenBank/DDBJ databases">
        <authorList>
            <person name="Kucharzyk K."/>
            <person name="Murdoch R.W."/>
            <person name="Higgins S."/>
            <person name="Loffler F."/>
        </authorList>
    </citation>
    <scope>NUCLEOTIDE SEQUENCE</scope>
</reference>
<feature type="transmembrane region" description="Helical" evidence="2">
    <location>
        <begin position="167"/>
        <end position="186"/>
    </location>
</feature>
<evidence type="ECO:0000259" key="3">
    <source>
        <dbReference type="PROSITE" id="PS50937"/>
    </source>
</evidence>
<accession>A0A645BWP9</accession>
<comment type="caution">
    <text evidence="4">The sequence shown here is derived from an EMBL/GenBank/DDBJ whole genome shotgun (WGS) entry which is preliminary data.</text>
</comment>
<dbReference type="InterPro" id="IPR000551">
    <property type="entry name" value="MerR-type_HTH_dom"/>
</dbReference>
<dbReference type="AlphaFoldDB" id="A0A645BWP9"/>
<evidence type="ECO:0000256" key="2">
    <source>
        <dbReference type="SAM" id="Phobius"/>
    </source>
</evidence>
<dbReference type="Pfam" id="PF13411">
    <property type="entry name" value="MerR_1"/>
    <property type="match status" value="1"/>
</dbReference>
<gene>
    <name evidence="4" type="ORF">SDC9_116650</name>
</gene>
<name>A0A645BWP9_9ZZZZ</name>